<dbReference type="OrthoDB" id="4562195at2"/>
<feature type="domain" description="DUF397" evidence="1">
    <location>
        <begin position="26"/>
        <end position="79"/>
    </location>
</feature>
<evidence type="ECO:0000259" key="1">
    <source>
        <dbReference type="Pfam" id="PF04149"/>
    </source>
</evidence>
<dbReference type="EMBL" id="QOIM01000037">
    <property type="protein sequence ID" value="RCG17041.1"/>
    <property type="molecule type" value="Genomic_DNA"/>
</dbReference>
<evidence type="ECO:0000313" key="3">
    <source>
        <dbReference type="Proteomes" id="UP000253507"/>
    </source>
</evidence>
<dbReference type="Pfam" id="PF04149">
    <property type="entry name" value="DUF397"/>
    <property type="match status" value="2"/>
</dbReference>
<dbReference type="Proteomes" id="UP000253507">
    <property type="component" value="Unassembled WGS sequence"/>
</dbReference>
<dbReference type="RefSeq" id="WP_114016736.1">
    <property type="nucleotide sequence ID" value="NZ_QOIM01000037.1"/>
</dbReference>
<gene>
    <name evidence="2" type="ORF">DQ392_18460</name>
</gene>
<sequence length="79" mass="8264">MSSELSWFKSSYSSGEGGQCLEVALSWRKSTHSDGGGGQCVEVATCPHVIHVRDSKAGATGPTLTVTPKAWSALLDGVR</sequence>
<name>A0A367EG67_9ACTN</name>
<keyword evidence="3" id="KW-1185">Reference proteome</keyword>
<evidence type="ECO:0000313" key="2">
    <source>
        <dbReference type="EMBL" id="RCG17041.1"/>
    </source>
</evidence>
<accession>A0A367EG67</accession>
<dbReference type="InterPro" id="IPR007278">
    <property type="entry name" value="DUF397"/>
</dbReference>
<proteinExistence type="predicted"/>
<feature type="domain" description="DUF397" evidence="1">
    <location>
        <begin position="6"/>
        <end position="24"/>
    </location>
</feature>
<comment type="caution">
    <text evidence="2">The sequence shown here is derived from an EMBL/GenBank/DDBJ whole genome shotgun (WGS) entry which is preliminary data.</text>
</comment>
<dbReference type="AlphaFoldDB" id="A0A367EG67"/>
<reference evidence="2 3" key="1">
    <citation type="submission" date="2018-06" db="EMBL/GenBank/DDBJ databases">
        <title>Streptomyces reniochalinae sp. nov. and Streptomyces diacarnus sp. nov. from marine sponges.</title>
        <authorList>
            <person name="Li L."/>
        </authorList>
    </citation>
    <scope>NUCLEOTIDE SEQUENCE [LARGE SCALE GENOMIC DNA]</scope>
    <source>
        <strain evidence="2 3">LHW50302</strain>
    </source>
</reference>
<protein>
    <submittedName>
        <fullName evidence="2">DUF397 domain-containing protein</fullName>
    </submittedName>
</protein>
<organism evidence="2 3">
    <name type="scientific">Streptomyces reniochalinae</name>
    <dbReference type="NCBI Taxonomy" id="2250578"/>
    <lineage>
        <taxon>Bacteria</taxon>
        <taxon>Bacillati</taxon>
        <taxon>Actinomycetota</taxon>
        <taxon>Actinomycetes</taxon>
        <taxon>Kitasatosporales</taxon>
        <taxon>Streptomycetaceae</taxon>
        <taxon>Streptomyces</taxon>
    </lineage>
</organism>